<protein>
    <recommendedName>
        <fullName evidence="4">DUF4829 domain-containing protein</fullName>
    </recommendedName>
</protein>
<feature type="chain" id="PRO_5039058728" description="DUF4829 domain-containing protein" evidence="1">
    <location>
        <begin position="19"/>
        <end position="142"/>
    </location>
</feature>
<proteinExistence type="predicted"/>
<sequence>MKRLIAMVLCLLFVISLAGCGKGNTKNLVIDYGTSSIYTKDDMDEAIDVIKKQFSSFEGCELHSLSYTSDDACNNEDNIAWMNELEEANDNKESFTQCISFDSSFRSPKNGGGAWNANEEYTWSWWLARSEGGTWKLMTWGY</sequence>
<reference evidence="2 3" key="1">
    <citation type="submission" date="2015-09" db="EMBL/GenBank/DDBJ databases">
        <authorList>
            <consortium name="Pathogen Informatics"/>
        </authorList>
    </citation>
    <scope>NUCLEOTIDE SEQUENCE [LARGE SCALE GENOMIC DNA]</scope>
    <source>
        <strain evidence="2 3">2789STDY5834962</strain>
    </source>
</reference>
<evidence type="ECO:0000313" key="3">
    <source>
        <dbReference type="Proteomes" id="UP000095727"/>
    </source>
</evidence>
<dbReference type="AlphaFoldDB" id="A0A173RIR6"/>
<name>A0A173RIR6_9FIRM</name>
<dbReference type="GeneID" id="92823397"/>
<evidence type="ECO:0000313" key="2">
    <source>
        <dbReference type="EMBL" id="CUM77168.1"/>
    </source>
</evidence>
<feature type="signal peptide" evidence="1">
    <location>
        <begin position="1"/>
        <end position="18"/>
    </location>
</feature>
<organism evidence="2 3">
    <name type="scientific">Coprococcus comes</name>
    <dbReference type="NCBI Taxonomy" id="410072"/>
    <lineage>
        <taxon>Bacteria</taxon>
        <taxon>Bacillati</taxon>
        <taxon>Bacillota</taxon>
        <taxon>Clostridia</taxon>
        <taxon>Lachnospirales</taxon>
        <taxon>Lachnospiraceae</taxon>
        <taxon>Coprococcus</taxon>
    </lineage>
</organism>
<accession>A0A173RIR6</accession>
<dbReference type="EMBL" id="CYXR01000003">
    <property type="protein sequence ID" value="CUM77168.1"/>
    <property type="molecule type" value="Genomic_DNA"/>
</dbReference>
<dbReference type="PROSITE" id="PS51257">
    <property type="entry name" value="PROKAR_LIPOPROTEIN"/>
    <property type="match status" value="1"/>
</dbReference>
<evidence type="ECO:0008006" key="4">
    <source>
        <dbReference type="Google" id="ProtNLM"/>
    </source>
</evidence>
<keyword evidence="1" id="KW-0732">Signal</keyword>
<dbReference type="RefSeq" id="WP_021865125.1">
    <property type="nucleotide sequence ID" value="NZ_CAXSNH010000004.1"/>
</dbReference>
<gene>
    <name evidence="2" type="ORF">ERS852574_00621</name>
</gene>
<evidence type="ECO:0000256" key="1">
    <source>
        <dbReference type="SAM" id="SignalP"/>
    </source>
</evidence>
<dbReference type="Proteomes" id="UP000095727">
    <property type="component" value="Unassembled WGS sequence"/>
</dbReference>